<evidence type="ECO:0000313" key="11">
    <source>
        <dbReference type="Proteomes" id="UP000747110"/>
    </source>
</evidence>
<dbReference type="InterPro" id="IPR000719">
    <property type="entry name" value="Prot_kinase_dom"/>
</dbReference>
<gene>
    <name evidence="9" type="ORF">Vretifemale_8662</name>
    <name evidence="10" type="ORF">Vretimale_16463</name>
</gene>
<evidence type="ECO:0000313" key="10">
    <source>
        <dbReference type="EMBL" id="GIM13328.1"/>
    </source>
</evidence>
<dbReference type="Proteomes" id="UP000747110">
    <property type="component" value="Unassembled WGS sequence"/>
</dbReference>
<evidence type="ECO:0000313" key="9">
    <source>
        <dbReference type="EMBL" id="GIL79285.1"/>
    </source>
</evidence>
<dbReference type="Gene3D" id="3.30.200.20">
    <property type="entry name" value="Phosphorylase Kinase, domain 1"/>
    <property type="match status" value="1"/>
</dbReference>
<comment type="caution">
    <text evidence="9">The sequence shown here is derived from an EMBL/GenBank/DDBJ whole genome shotgun (WGS) entry which is preliminary data.</text>
</comment>
<dbReference type="PROSITE" id="PS50011">
    <property type="entry name" value="PROTEIN_KINASE_DOM"/>
    <property type="match status" value="1"/>
</dbReference>
<dbReference type="EMBL" id="BNCP01000015">
    <property type="protein sequence ID" value="GIL79285.1"/>
    <property type="molecule type" value="Genomic_DNA"/>
</dbReference>
<evidence type="ECO:0000256" key="3">
    <source>
        <dbReference type="ARBA" id="ARBA00022741"/>
    </source>
</evidence>
<dbReference type="GO" id="GO:0004674">
    <property type="term" value="F:protein serine/threonine kinase activity"/>
    <property type="evidence" value="ECO:0007669"/>
    <property type="project" value="UniProtKB-KW"/>
</dbReference>
<protein>
    <recommendedName>
        <fullName evidence="8">Protein kinase domain-containing protein</fullName>
    </recommendedName>
</protein>
<dbReference type="InterPro" id="IPR017441">
    <property type="entry name" value="Protein_kinase_ATP_BS"/>
</dbReference>
<evidence type="ECO:0000256" key="1">
    <source>
        <dbReference type="ARBA" id="ARBA00022527"/>
    </source>
</evidence>
<keyword evidence="4" id="KW-0418">Kinase</keyword>
<dbReference type="SMART" id="SM00220">
    <property type="entry name" value="S_TKc"/>
    <property type="match status" value="1"/>
</dbReference>
<keyword evidence="11" id="KW-1185">Reference proteome</keyword>
<dbReference type="SUPFAM" id="SSF56112">
    <property type="entry name" value="Protein kinase-like (PK-like)"/>
    <property type="match status" value="1"/>
</dbReference>
<organism evidence="9 11">
    <name type="scientific">Volvox reticuliferus</name>
    <dbReference type="NCBI Taxonomy" id="1737510"/>
    <lineage>
        <taxon>Eukaryota</taxon>
        <taxon>Viridiplantae</taxon>
        <taxon>Chlorophyta</taxon>
        <taxon>core chlorophytes</taxon>
        <taxon>Chlorophyceae</taxon>
        <taxon>CS clade</taxon>
        <taxon>Chlamydomonadales</taxon>
        <taxon>Volvocaceae</taxon>
        <taxon>Volvox</taxon>
    </lineage>
</organism>
<accession>A0A8J4CFT5</accession>
<dbReference type="InterPro" id="IPR011009">
    <property type="entry name" value="Kinase-like_dom_sf"/>
</dbReference>
<evidence type="ECO:0000256" key="7">
    <source>
        <dbReference type="SAM" id="MobiDB-lite"/>
    </source>
</evidence>
<proteinExistence type="predicted"/>
<dbReference type="Pfam" id="PF00069">
    <property type="entry name" value="Pkinase"/>
    <property type="match status" value="1"/>
</dbReference>
<dbReference type="EMBL" id="BNCQ01000048">
    <property type="protein sequence ID" value="GIM13328.1"/>
    <property type="molecule type" value="Genomic_DNA"/>
</dbReference>
<dbReference type="AlphaFoldDB" id="A0A8J4CFT5"/>
<dbReference type="OrthoDB" id="529900at2759"/>
<dbReference type="Proteomes" id="UP000722791">
    <property type="component" value="Unassembled WGS sequence"/>
</dbReference>
<feature type="domain" description="Protein kinase" evidence="8">
    <location>
        <begin position="85"/>
        <end position="383"/>
    </location>
</feature>
<name>A0A8J4CFT5_9CHLO</name>
<keyword evidence="1" id="KW-0723">Serine/threonine-protein kinase</keyword>
<evidence type="ECO:0000256" key="4">
    <source>
        <dbReference type="ARBA" id="ARBA00022777"/>
    </source>
</evidence>
<evidence type="ECO:0000259" key="8">
    <source>
        <dbReference type="PROSITE" id="PS50011"/>
    </source>
</evidence>
<keyword evidence="2" id="KW-0808">Transferase</keyword>
<dbReference type="PROSITE" id="PS00107">
    <property type="entry name" value="PROTEIN_KINASE_ATP"/>
    <property type="match status" value="1"/>
</dbReference>
<feature type="compositionally biased region" description="Low complexity" evidence="7">
    <location>
        <begin position="395"/>
        <end position="410"/>
    </location>
</feature>
<keyword evidence="3 6" id="KW-0547">Nucleotide-binding</keyword>
<evidence type="ECO:0000256" key="6">
    <source>
        <dbReference type="PROSITE-ProRule" id="PRU10141"/>
    </source>
</evidence>
<evidence type="ECO:0000256" key="5">
    <source>
        <dbReference type="ARBA" id="ARBA00022840"/>
    </source>
</evidence>
<dbReference type="InterPro" id="IPR050205">
    <property type="entry name" value="CDPK_Ser/Thr_kinases"/>
</dbReference>
<dbReference type="GO" id="GO:0005524">
    <property type="term" value="F:ATP binding"/>
    <property type="evidence" value="ECO:0007669"/>
    <property type="project" value="UniProtKB-UniRule"/>
</dbReference>
<dbReference type="Gene3D" id="1.10.510.10">
    <property type="entry name" value="Transferase(Phosphotransferase) domain 1"/>
    <property type="match status" value="1"/>
</dbReference>
<keyword evidence="5 6" id="KW-0067">ATP-binding</keyword>
<sequence>MRATSLRPQLRQERSSISIDYGFTLCLCYRPLLTSARLRVGAAFQRSGLSKCGVQVRSCAVATPERHHALYRSELGYRTDFAEQYSLLDIIGKGNFGTVWLAASRQDPSHQVAVKIVPKSRTDRSHEESLECIRREVSMWGCLSGDSRYVAELLGLYEDGHNVYLVQQLCQGGDLLEALKEGPLPEACCAAIMWCVLSAIRDCHDHDLALIDVKPQNFLLTAAAMSSGTGTGQDGGCGVRHLRLQDQMGPGPSGPCVVACDFGCSLSYTELMRGAKRAGSPVFFAPEQFTNNYGLVVDEWAAGIMLYLLLSGRYPFWDCKREELDKKLPAYQVMLAVCSAPIAFGGPEWYGISRDARDLLSQLLDRNPATRLTADRALRHSWFARWMKAAEANDGGDSSAKAKSADACGAVGQSPQRWRTTSSRSGTDDSTRRRRAQAVTVVKTVGCCGGTTDAIMAAQLGKPDLGPTLAGCCGGSNIVPLLASPVYMPLPVGATTGAPETMAVDVAGSDDEDSPGCSVAYYH</sequence>
<dbReference type="PANTHER" id="PTHR24349">
    <property type="entry name" value="SERINE/THREONINE-PROTEIN KINASE"/>
    <property type="match status" value="1"/>
</dbReference>
<reference evidence="9" key="1">
    <citation type="journal article" date="2021" name="Proc. Natl. Acad. Sci. U.S.A.">
        <title>Three genomes in the algal genus Volvox reveal the fate of a haploid sex-determining region after a transition to homothallism.</title>
        <authorList>
            <person name="Yamamoto K."/>
            <person name="Hamaji T."/>
            <person name="Kawai-Toyooka H."/>
            <person name="Matsuzaki R."/>
            <person name="Takahashi F."/>
            <person name="Nishimura Y."/>
            <person name="Kawachi M."/>
            <person name="Noguchi H."/>
            <person name="Minakuchi Y."/>
            <person name="Umen J.G."/>
            <person name="Toyoda A."/>
            <person name="Nozaki H."/>
        </authorList>
    </citation>
    <scope>NUCLEOTIDE SEQUENCE</scope>
    <source>
        <strain evidence="10">NIES-3785</strain>
        <strain evidence="9">NIES-3786</strain>
    </source>
</reference>
<evidence type="ECO:0000256" key="2">
    <source>
        <dbReference type="ARBA" id="ARBA00022679"/>
    </source>
</evidence>
<feature type="region of interest" description="Disordered" evidence="7">
    <location>
        <begin position="393"/>
        <end position="435"/>
    </location>
</feature>
<feature type="binding site" evidence="6">
    <location>
        <position position="115"/>
    </location>
    <ligand>
        <name>ATP</name>
        <dbReference type="ChEBI" id="CHEBI:30616"/>
    </ligand>
</feature>